<gene>
    <name evidence="2" type="ORF">BU16DRAFT_557418</name>
</gene>
<evidence type="ECO:0000256" key="1">
    <source>
        <dbReference type="SAM" id="MobiDB-lite"/>
    </source>
</evidence>
<feature type="compositionally biased region" description="Basic residues" evidence="1">
    <location>
        <begin position="1"/>
        <end position="10"/>
    </location>
</feature>
<protein>
    <submittedName>
        <fullName evidence="2">Uncharacterized protein</fullName>
    </submittedName>
</protein>
<dbReference type="AlphaFoldDB" id="A0A6A6R3L6"/>
<feature type="compositionally biased region" description="Basic and acidic residues" evidence="1">
    <location>
        <begin position="64"/>
        <end position="74"/>
    </location>
</feature>
<dbReference type="Proteomes" id="UP000799750">
    <property type="component" value="Unassembled WGS sequence"/>
</dbReference>
<name>A0A6A6R3L6_9PEZI</name>
<proteinExistence type="predicted"/>
<sequence length="291" mass="33794">MPLNTHRHGSQKGDHERASRQYPIEEIIDGVEHKFKKGKGGDHSHREQHERKGEFRRPSHRPKAREDSHPERPHPRPQSHPTKDKPKDFPGQPKIINADGTPDYPNMHTYINLRESCNNLISGYDKLEPRYQDLSDATQRALLRTPNPIERFTIRCVLHPPPLPHVLKIRELYLGELRMANAALKSIVRNEDGKTPSDKERLGTIFAEVTNQLRIATRSLTDITGILVELQRQDKIRRDMGAEKGMSDERKKWRAAQDKALWHEIYGELEKEVPLKEALLGTIRKWEEKKE</sequence>
<reference evidence="2" key="1">
    <citation type="journal article" date="2020" name="Stud. Mycol.">
        <title>101 Dothideomycetes genomes: a test case for predicting lifestyles and emergence of pathogens.</title>
        <authorList>
            <person name="Haridas S."/>
            <person name="Albert R."/>
            <person name="Binder M."/>
            <person name="Bloem J."/>
            <person name="Labutti K."/>
            <person name="Salamov A."/>
            <person name="Andreopoulos B."/>
            <person name="Baker S."/>
            <person name="Barry K."/>
            <person name="Bills G."/>
            <person name="Bluhm B."/>
            <person name="Cannon C."/>
            <person name="Castanera R."/>
            <person name="Culley D."/>
            <person name="Daum C."/>
            <person name="Ezra D."/>
            <person name="Gonzalez J."/>
            <person name="Henrissat B."/>
            <person name="Kuo A."/>
            <person name="Liang C."/>
            <person name="Lipzen A."/>
            <person name="Lutzoni F."/>
            <person name="Magnuson J."/>
            <person name="Mondo S."/>
            <person name="Nolan M."/>
            <person name="Ohm R."/>
            <person name="Pangilinan J."/>
            <person name="Park H.-J."/>
            <person name="Ramirez L."/>
            <person name="Alfaro M."/>
            <person name="Sun H."/>
            <person name="Tritt A."/>
            <person name="Yoshinaga Y."/>
            <person name="Zwiers L.-H."/>
            <person name="Turgeon B."/>
            <person name="Goodwin S."/>
            <person name="Spatafora J."/>
            <person name="Crous P."/>
            <person name="Grigoriev I."/>
        </authorList>
    </citation>
    <scope>NUCLEOTIDE SEQUENCE</scope>
    <source>
        <strain evidence="2">CBS 269.34</strain>
    </source>
</reference>
<feature type="compositionally biased region" description="Basic and acidic residues" evidence="1">
    <location>
        <begin position="39"/>
        <end position="57"/>
    </location>
</feature>
<dbReference type="OrthoDB" id="10350246at2759"/>
<dbReference type="EMBL" id="MU004184">
    <property type="protein sequence ID" value="KAF2499086.1"/>
    <property type="molecule type" value="Genomic_DNA"/>
</dbReference>
<organism evidence="2 3">
    <name type="scientific">Lophium mytilinum</name>
    <dbReference type="NCBI Taxonomy" id="390894"/>
    <lineage>
        <taxon>Eukaryota</taxon>
        <taxon>Fungi</taxon>
        <taxon>Dikarya</taxon>
        <taxon>Ascomycota</taxon>
        <taxon>Pezizomycotina</taxon>
        <taxon>Dothideomycetes</taxon>
        <taxon>Pleosporomycetidae</taxon>
        <taxon>Mytilinidiales</taxon>
        <taxon>Mytilinidiaceae</taxon>
        <taxon>Lophium</taxon>
    </lineage>
</organism>
<accession>A0A6A6R3L6</accession>
<keyword evidence="3" id="KW-1185">Reference proteome</keyword>
<evidence type="ECO:0000313" key="2">
    <source>
        <dbReference type="EMBL" id="KAF2499086.1"/>
    </source>
</evidence>
<feature type="region of interest" description="Disordered" evidence="1">
    <location>
        <begin position="1"/>
        <end position="102"/>
    </location>
</feature>
<evidence type="ECO:0000313" key="3">
    <source>
        <dbReference type="Proteomes" id="UP000799750"/>
    </source>
</evidence>